<dbReference type="Pfam" id="PF00528">
    <property type="entry name" value="BPD_transp_1"/>
    <property type="match status" value="1"/>
</dbReference>
<evidence type="ECO:0000259" key="8">
    <source>
        <dbReference type="PROSITE" id="PS50928"/>
    </source>
</evidence>
<dbReference type="PANTHER" id="PTHR43744">
    <property type="entry name" value="ABC TRANSPORTER PERMEASE PROTEIN MG189-RELATED-RELATED"/>
    <property type="match status" value="1"/>
</dbReference>
<dbReference type="Proteomes" id="UP000460318">
    <property type="component" value="Unassembled WGS sequence"/>
</dbReference>
<keyword evidence="4 7" id="KW-0812">Transmembrane</keyword>
<dbReference type="CDD" id="cd06261">
    <property type="entry name" value="TM_PBP2"/>
    <property type="match status" value="1"/>
</dbReference>
<organism evidence="9 10">
    <name type="scientific">Paenibacillus dendrobii</name>
    <dbReference type="NCBI Taxonomy" id="2691084"/>
    <lineage>
        <taxon>Bacteria</taxon>
        <taxon>Bacillati</taxon>
        <taxon>Bacillota</taxon>
        <taxon>Bacilli</taxon>
        <taxon>Bacillales</taxon>
        <taxon>Paenibacillaceae</taxon>
        <taxon>Paenibacillus</taxon>
    </lineage>
</organism>
<name>A0A7X3ILX9_9BACL</name>
<keyword evidence="2 7" id="KW-0813">Transport</keyword>
<feature type="transmembrane region" description="Helical" evidence="7">
    <location>
        <begin position="184"/>
        <end position="206"/>
    </location>
</feature>
<dbReference type="EMBL" id="WUBI01000003">
    <property type="protein sequence ID" value="MWV46030.1"/>
    <property type="molecule type" value="Genomic_DNA"/>
</dbReference>
<keyword evidence="10" id="KW-1185">Reference proteome</keyword>
<evidence type="ECO:0000256" key="7">
    <source>
        <dbReference type="RuleBase" id="RU363032"/>
    </source>
</evidence>
<keyword evidence="6 7" id="KW-0472">Membrane</keyword>
<reference evidence="9 10" key="1">
    <citation type="submission" date="2019-12" db="EMBL/GenBank/DDBJ databases">
        <title>Paenibacillus sp. nov., an endophytic bacterium isolated from the stem of Dendrobium.</title>
        <authorList>
            <person name="Zhao R."/>
        </authorList>
    </citation>
    <scope>NUCLEOTIDE SEQUENCE [LARGE SCALE GENOMIC DNA]</scope>
    <source>
        <strain evidence="9 10">HJL G12</strain>
    </source>
</reference>
<dbReference type="InterPro" id="IPR035906">
    <property type="entry name" value="MetI-like_sf"/>
</dbReference>
<evidence type="ECO:0000256" key="1">
    <source>
        <dbReference type="ARBA" id="ARBA00004651"/>
    </source>
</evidence>
<feature type="domain" description="ABC transmembrane type-1" evidence="8">
    <location>
        <begin position="74"/>
        <end position="277"/>
    </location>
</feature>
<accession>A0A7X3ILX9</accession>
<feature type="transmembrane region" description="Helical" evidence="7">
    <location>
        <begin position="111"/>
        <end position="130"/>
    </location>
</feature>
<feature type="transmembrane region" description="Helical" evidence="7">
    <location>
        <begin position="261"/>
        <end position="278"/>
    </location>
</feature>
<evidence type="ECO:0000256" key="2">
    <source>
        <dbReference type="ARBA" id="ARBA00022448"/>
    </source>
</evidence>
<protein>
    <submittedName>
        <fullName evidence="9">ABC transporter permease subunit</fullName>
    </submittedName>
</protein>
<dbReference type="GO" id="GO:0055085">
    <property type="term" value="P:transmembrane transport"/>
    <property type="evidence" value="ECO:0007669"/>
    <property type="project" value="InterPro"/>
</dbReference>
<feature type="transmembrane region" description="Helical" evidence="7">
    <location>
        <begin position="82"/>
        <end position="99"/>
    </location>
</feature>
<dbReference type="PANTHER" id="PTHR43744:SF9">
    <property type="entry name" value="POLYGALACTURONAN_RHAMNOGALACTURONAN TRANSPORT SYSTEM PERMEASE PROTEIN YTCP"/>
    <property type="match status" value="1"/>
</dbReference>
<comment type="similarity">
    <text evidence="7">Belongs to the binding-protein-dependent transport system permease family.</text>
</comment>
<dbReference type="SUPFAM" id="SSF161098">
    <property type="entry name" value="MetI-like"/>
    <property type="match status" value="1"/>
</dbReference>
<proteinExistence type="inferred from homology"/>
<evidence type="ECO:0000256" key="5">
    <source>
        <dbReference type="ARBA" id="ARBA00022989"/>
    </source>
</evidence>
<feature type="transmembrane region" description="Helical" evidence="7">
    <location>
        <begin position="142"/>
        <end position="163"/>
    </location>
</feature>
<evidence type="ECO:0000313" key="9">
    <source>
        <dbReference type="EMBL" id="MWV46030.1"/>
    </source>
</evidence>
<keyword evidence="3" id="KW-1003">Cell membrane</keyword>
<dbReference type="GO" id="GO:0005886">
    <property type="term" value="C:plasma membrane"/>
    <property type="evidence" value="ECO:0007669"/>
    <property type="project" value="UniProtKB-SubCell"/>
</dbReference>
<dbReference type="AlphaFoldDB" id="A0A7X3ILX9"/>
<evidence type="ECO:0000256" key="6">
    <source>
        <dbReference type="ARBA" id="ARBA00023136"/>
    </source>
</evidence>
<dbReference type="InterPro" id="IPR000515">
    <property type="entry name" value="MetI-like"/>
</dbReference>
<comment type="subcellular location">
    <subcellularLocation>
        <location evidence="1 7">Cell membrane</location>
        <topology evidence="1 7">Multi-pass membrane protein</topology>
    </subcellularLocation>
</comment>
<keyword evidence="5 7" id="KW-1133">Transmembrane helix</keyword>
<evidence type="ECO:0000256" key="4">
    <source>
        <dbReference type="ARBA" id="ARBA00022692"/>
    </source>
</evidence>
<evidence type="ECO:0000256" key="3">
    <source>
        <dbReference type="ARBA" id="ARBA00022475"/>
    </source>
</evidence>
<sequence length="293" mass="32770">MMRRSFSYRVFSVANHLFLVLISLLCILPLLHILAVSLSSKAAATANIVKFWPVELTFDAYRLTIENSFFIGSLWNSIERTVLGTLISMVLCITAAYALSKENRVFPGRTFYSWFFIFTMLFSAGLIPSYLVVTNLGIKNTIWALVLPGAVSVYNMVLMLNFFRGIPKDLEEAAFMDGAGHFVTLWKVYLPLSMPSVATLSLFSMVGNWNAWFDGLIYLNNAQDYPLATLLQQLTAGIDMSTSSAVNADALKNIAQRTVKAAQIFLSMIPILIVYPFLQRYFVQGMTLGSVKE</sequence>
<dbReference type="PROSITE" id="PS50928">
    <property type="entry name" value="ABC_TM1"/>
    <property type="match status" value="1"/>
</dbReference>
<comment type="caution">
    <text evidence="9">The sequence shown here is derived from an EMBL/GenBank/DDBJ whole genome shotgun (WGS) entry which is preliminary data.</text>
</comment>
<gene>
    <name evidence="9" type="ORF">GRF59_20635</name>
</gene>
<evidence type="ECO:0000313" key="10">
    <source>
        <dbReference type="Proteomes" id="UP000460318"/>
    </source>
</evidence>
<dbReference type="Gene3D" id="1.10.3720.10">
    <property type="entry name" value="MetI-like"/>
    <property type="match status" value="1"/>
</dbReference>